<protein>
    <submittedName>
        <fullName evidence="4">Raffinose/stachyose/melibiose transport system substrate-binding protein</fullName>
    </submittedName>
</protein>
<evidence type="ECO:0000256" key="2">
    <source>
        <dbReference type="ARBA" id="ARBA00022448"/>
    </source>
</evidence>
<feature type="transmembrane region" description="Helical" evidence="3">
    <location>
        <begin position="55"/>
        <end position="75"/>
    </location>
</feature>
<evidence type="ECO:0000313" key="4">
    <source>
        <dbReference type="EMBL" id="MBP2355035.1"/>
    </source>
</evidence>
<dbReference type="Pfam" id="PF01547">
    <property type="entry name" value="SBP_bac_1"/>
    <property type="match status" value="1"/>
</dbReference>
<keyword evidence="3" id="KW-0472">Membrane</keyword>
<keyword evidence="5" id="KW-1185">Reference proteome</keyword>
<proteinExistence type="inferred from homology"/>
<evidence type="ECO:0000256" key="1">
    <source>
        <dbReference type="ARBA" id="ARBA00008520"/>
    </source>
</evidence>
<reference evidence="4 5" key="1">
    <citation type="submission" date="2021-03" db="EMBL/GenBank/DDBJ databases">
        <title>Sequencing the genomes of 1000 actinobacteria strains.</title>
        <authorList>
            <person name="Klenk H.-P."/>
        </authorList>
    </citation>
    <scope>NUCLEOTIDE SEQUENCE [LARGE SCALE GENOMIC DNA]</scope>
    <source>
        <strain evidence="4 5">DSM 18824</strain>
    </source>
</reference>
<keyword evidence="3" id="KW-1133">Transmembrane helix</keyword>
<dbReference type="PANTHER" id="PTHR43649:SF29">
    <property type="entry name" value="OSMOPROTECTIVE COMPOUNDS-BINDING PROTEIN GGTB"/>
    <property type="match status" value="1"/>
</dbReference>
<keyword evidence="3" id="KW-0812">Transmembrane</keyword>
<dbReference type="PANTHER" id="PTHR43649">
    <property type="entry name" value="ARABINOSE-BINDING PROTEIN-RELATED"/>
    <property type="match status" value="1"/>
</dbReference>
<dbReference type="Gene3D" id="3.40.190.10">
    <property type="entry name" value="Periplasmic binding protein-like II"/>
    <property type="match status" value="2"/>
</dbReference>
<dbReference type="EMBL" id="JAGINT010000002">
    <property type="protein sequence ID" value="MBP2355035.1"/>
    <property type="molecule type" value="Genomic_DNA"/>
</dbReference>
<gene>
    <name evidence="4" type="ORF">JOF29_006145</name>
</gene>
<comment type="similarity">
    <text evidence="1">Belongs to the bacterial solute-binding protein 1 family.</text>
</comment>
<dbReference type="Proteomes" id="UP000755585">
    <property type="component" value="Unassembled WGS sequence"/>
</dbReference>
<evidence type="ECO:0000313" key="5">
    <source>
        <dbReference type="Proteomes" id="UP000755585"/>
    </source>
</evidence>
<sequence length="484" mass="51048">MKSKATRLASLGGWGGRKSATRLASLGGWGGRKSATRLASVGGWGGRKAVLRRPVFWYAVLCSLALTVSACGGSGGSAGSSGVKDGKALSVLVTTENTSVPAELKALANGKCKTEATALPLDIQQSPSADIQQKIQLLAGQDALPALFAGGNSFIDKGGDLQKNGQVLDLDKALTDLGVNDKITPAAKSTLKQLYSGTTPSLPFQYNIEGIWYNKKIFAEQHIAVPKTWGELLAAADKLKAAGITPFTASGATSWTISRWVGAYLFRSLGTNAMLDVKEHKAKLTDPQYVAAAQAIQDLGNKKYFTDGISGIDYDTANNQFLTGKAAMMYMGSWLLALVNDPGKNKIGDAVGLMPFPAVEGGKGDINAYPANTGAPTSVNPKLFGPKTQAWVKCIATNYASDSMEQSGTFSGFVMDHPVKNLPPLTADVQQRIDKSTSTVLWFEALFNNKANQDAGGYVVKLLTGSMSAADYMGLLQNDLDTAQ</sequence>
<dbReference type="InterPro" id="IPR050490">
    <property type="entry name" value="Bact_solute-bd_prot1"/>
</dbReference>
<dbReference type="SUPFAM" id="SSF53850">
    <property type="entry name" value="Periplasmic binding protein-like II"/>
    <property type="match status" value="1"/>
</dbReference>
<keyword evidence="2" id="KW-0813">Transport</keyword>
<comment type="caution">
    <text evidence="4">The sequence shown here is derived from an EMBL/GenBank/DDBJ whole genome shotgun (WGS) entry which is preliminary data.</text>
</comment>
<accession>A0ABS4UTT0</accession>
<dbReference type="InterPro" id="IPR006059">
    <property type="entry name" value="SBP"/>
</dbReference>
<organism evidence="4 5">
    <name type="scientific">Kribbella aluminosa</name>
    <dbReference type="NCBI Taxonomy" id="416017"/>
    <lineage>
        <taxon>Bacteria</taxon>
        <taxon>Bacillati</taxon>
        <taxon>Actinomycetota</taxon>
        <taxon>Actinomycetes</taxon>
        <taxon>Propionibacteriales</taxon>
        <taxon>Kribbellaceae</taxon>
        <taxon>Kribbella</taxon>
    </lineage>
</organism>
<dbReference type="RefSeq" id="WP_209697759.1">
    <property type="nucleotide sequence ID" value="NZ_BAAAVU010000015.1"/>
</dbReference>
<evidence type="ECO:0000256" key="3">
    <source>
        <dbReference type="SAM" id="Phobius"/>
    </source>
</evidence>
<name>A0ABS4UTT0_9ACTN</name>